<evidence type="ECO:0000259" key="8">
    <source>
        <dbReference type="PROSITE" id="PS50075"/>
    </source>
</evidence>
<comment type="cofactor">
    <cofactor evidence="1">
        <name>pantetheine 4'-phosphate</name>
        <dbReference type="ChEBI" id="CHEBI:47942"/>
    </cofactor>
</comment>
<evidence type="ECO:0000256" key="6">
    <source>
        <dbReference type="ARBA" id="ARBA00023268"/>
    </source>
</evidence>
<dbReference type="GO" id="GO:0004315">
    <property type="term" value="F:3-oxoacyl-[acyl-carrier-protein] synthase activity"/>
    <property type="evidence" value="ECO:0007669"/>
    <property type="project" value="InterPro"/>
</dbReference>
<dbReference type="InterPro" id="IPR014043">
    <property type="entry name" value="Acyl_transferase_dom"/>
</dbReference>
<dbReference type="PROSITE" id="PS00012">
    <property type="entry name" value="PHOSPHOPANTETHEINE"/>
    <property type="match status" value="2"/>
</dbReference>
<feature type="domain" description="Ketosynthase family 3 (KS3)" evidence="9">
    <location>
        <begin position="1014"/>
        <end position="1432"/>
    </location>
</feature>
<dbReference type="SMART" id="SM00827">
    <property type="entry name" value="PKS_AT"/>
    <property type="match status" value="3"/>
</dbReference>
<evidence type="ECO:0000256" key="3">
    <source>
        <dbReference type="ARBA" id="ARBA00022553"/>
    </source>
</evidence>
<dbReference type="SMART" id="SM00825">
    <property type="entry name" value="PKS_KS"/>
    <property type="match status" value="3"/>
</dbReference>
<keyword evidence="6" id="KW-0511">Multifunctional enzyme</keyword>
<dbReference type="Gene3D" id="6.10.140.1830">
    <property type="match status" value="1"/>
</dbReference>
<dbReference type="PANTHER" id="PTHR43775">
    <property type="entry name" value="FATTY ACID SYNTHASE"/>
    <property type="match status" value="1"/>
</dbReference>
<evidence type="ECO:0000256" key="4">
    <source>
        <dbReference type="ARBA" id="ARBA00022679"/>
    </source>
</evidence>
<keyword evidence="2" id="KW-0596">Phosphopantetheine</keyword>
<evidence type="ECO:0000313" key="11">
    <source>
        <dbReference type="Proteomes" id="UP000516052"/>
    </source>
</evidence>
<feature type="domain" description="Carrier" evidence="8">
    <location>
        <begin position="3856"/>
        <end position="3931"/>
    </location>
</feature>
<organism evidence="10 11">
    <name type="scientific">Streptomyces roseirectus</name>
    <dbReference type="NCBI Taxonomy" id="2768066"/>
    <lineage>
        <taxon>Bacteria</taxon>
        <taxon>Bacillati</taxon>
        <taxon>Actinomycetota</taxon>
        <taxon>Actinomycetes</taxon>
        <taxon>Kitasatosporales</taxon>
        <taxon>Streptomycetaceae</taxon>
        <taxon>Streptomyces</taxon>
    </lineage>
</organism>
<dbReference type="Proteomes" id="UP000516052">
    <property type="component" value="Chromosome"/>
</dbReference>
<dbReference type="InterPro" id="IPR016036">
    <property type="entry name" value="Malonyl_transacylase_ACP-bd"/>
</dbReference>
<dbReference type="NCBIfam" id="NF045894">
    <property type="entry name" value="PKS_plus_SDR"/>
    <property type="match status" value="1"/>
</dbReference>
<dbReference type="Gene3D" id="3.30.70.3290">
    <property type="match status" value="3"/>
</dbReference>
<dbReference type="CDD" id="cd08956">
    <property type="entry name" value="KR_3_FAS_SDR_x"/>
    <property type="match status" value="1"/>
</dbReference>
<proteinExistence type="predicted"/>
<dbReference type="InterPro" id="IPR013968">
    <property type="entry name" value="PKS_KR"/>
</dbReference>
<dbReference type="InterPro" id="IPR001227">
    <property type="entry name" value="Ac_transferase_dom_sf"/>
</dbReference>
<dbReference type="EMBL" id="CP060828">
    <property type="protein sequence ID" value="QNP68033.1"/>
    <property type="molecule type" value="Genomic_DNA"/>
</dbReference>
<dbReference type="InterPro" id="IPR036736">
    <property type="entry name" value="ACP-like_sf"/>
</dbReference>
<dbReference type="KEGG" id="sroi:IAG44_00095"/>
<dbReference type="CDD" id="cd08952">
    <property type="entry name" value="KR_1_SDR_x"/>
    <property type="match status" value="1"/>
</dbReference>
<feature type="domain" description="Carrier" evidence="8">
    <location>
        <begin position="926"/>
        <end position="1001"/>
    </location>
</feature>
<dbReference type="InterPro" id="IPR057326">
    <property type="entry name" value="KR_dom"/>
</dbReference>
<dbReference type="Pfam" id="PF00109">
    <property type="entry name" value="ketoacyl-synt"/>
    <property type="match status" value="3"/>
</dbReference>
<dbReference type="InterPro" id="IPR016039">
    <property type="entry name" value="Thiolase-like"/>
</dbReference>
<dbReference type="SMART" id="SM01294">
    <property type="entry name" value="PKS_PP_betabranch"/>
    <property type="match status" value="2"/>
</dbReference>
<dbReference type="InterPro" id="IPR020806">
    <property type="entry name" value="PKS_PP-bd"/>
</dbReference>
<dbReference type="SMART" id="SM00822">
    <property type="entry name" value="PKS_KR"/>
    <property type="match status" value="2"/>
</dbReference>
<dbReference type="FunFam" id="3.40.47.10:FF:000019">
    <property type="entry name" value="Polyketide synthase type I"/>
    <property type="match status" value="3"/>
</dbReference>
<evidence type="ECO:0000259" key="9">
    <source>
        <dbReference type="PROSITE" id="PS52004"/>
    </source>
</evidence>
<dbReference type="SUPFAM" id="SSF55048">
    <property type="entry name" value="Probable ACP-binding domain of malonyl-CoA ACP transacylase"/>
    <property type="match status" value="3"/>
</dbReference>
<dbReference type="InterPro" id="IPR015083">
    <property type="entry name" value="NorB/c/GfsB-D-like_docking"/>
</dbReference>
<gene>
    <name evidence="10" type="ORF">IAG44_00095</name>
</gene>
<dbReference type="FunFam" id="3.40.366.10:FF:000002">
    <property type="entry name" value="Probable polyketide synthase 2"/>
    <property type="match status" value="2"/>
</dbReference>
<dbReference type="GO" id="GO:0031177">
    <property type="term" value="F:phosphopantetheine binding"/>
    <property type="evidence" value="ECO:0007669"/>
    <property type="project" value="InterPro"/>
</dbReference>
<dbReference type="Gene3D" id="1.10.1200.10">
    <property type="entry name" value="ACP-like"/>
    <property type="match status" value="3"/>
</dbReference>
<dbReference type="Gene3D" id="3.40.47.10">
    <property type="match status" value="3"/>
</dbReference>
<dbReference type="SUPFAM" id="SSF47336">
    <property type="entry name" value="ACP-like"/>
    <property type="match status" value="3"/>
</dbReference>
<keyword evidence="11" id="KW-1185">Reference proteome</keyword>
<sequence>MANDDKVVDYLKRVTADLQRTRTRLSELEADRREPVAIVAMACRFPGDANTPEALWDLVRAGRDAVGPFPEDRGWRTGALADAGVRLEGGFLHDAGDFDAEFFGISPREALAMDPQQRLLLETSWEAVQRAGLDPAALKGTDGGVFVGLTDQKYGPHGEAALGEVRGHVLTGTTSSVASGRLSYHYGLEGPAFTVDTACSSSLVALHLATRALRARECSLALVGGATVMASPSLYEEFLLQGGLAGDGRCKSFADTADGTGWGEGAGVLVLCRLSDAVREGRPVLAVIKGSAVNQDGASNGLTAPNGPSQERVIRAALQDAGLSPGQVDAVEAHGTGTRLGDPVEAQALLATYGQDRELPLYLGSLKSNIGHTQAASGLGGIIKTVMALRAGVLPKTLHLQTPTGEVDWSAGHVELLTEERAWPHTGRPRRAGVSSFGISGTNAHVILEQAPPAEPEPTPHDDTPATTLLLGARTPEALRDSAARLLDHLTRTDTPAPALARALAPGAARFRHRAAVTATTPAELRAGLDALAQGRPHAHAVRAEAAPAGKLAFLFTGQGAQRARMSRDLYAAHPVFAEAFDAVRTRLDPLLERPLEQALDSDDLLARTAHTQTALFAVEVALFRLLDHWGLTPDLLLGHSVGELAAAHVAGVFSLDDACALVAARATLMQALPEGGAMLAVELPETDVPELLAAAGTGGTLAVAAVNGPRATVLSGPAEAVDATAALCAERGLRVRRLKVSHAFHSPLMQPMLAAFRETAAQVTYHAPAIPVVSNLTGAIAGDDLLTPDYWVRHVREAVRFHDGVRTLAAEGVTACLEVGPGGALSVLARDCVPEGGPVCVPALPRGRTEPAALLTALATLHVQGVPVDWTAVLGTDPDPYLTATLPTYPFQRERYWLPPTPGSVNLLPTAVPTAKPRPATGASTVDLDLVRGVAAAVLGHASADAVPADRSFNELGFDSLSAVRFRDLLAEETGRTLPATLVFDHPTPQAVVAHLDGDTGHLPAAARATLLDEPLAVVGMACRYPGGVTDPDALWRLLTDGTDGITPFPRDRGWDTAALRRIDAHAPLAGGFLHDAADFDAAFFGISPREALAMDPQQRQLLETVWEALESAGLDPAALRGSRTGVFAGTAGSDYAAVLAASPETEGHVMTGTAGSVVSGRVSYLLGLEGPAVSVDTACSSSLVALHLAGQALRAGECDLALAGGVTVMNTMGGFLEFARQGGLAADGRCKAFSDDADGTGWSEGVGVLVVERLSDAQRLGHDILAVVRGSAVNQDGASNGLTAPSGPAQQRVIAQALANAGLRPDEVDAVEAHGTGTRLGDPIEAQAVLATYGQGREHPLYLGSLKSNIGHSMAAAGVGGVIKTILALREGVLPRTLHAEQPTRQVDWTSGAVELLTEQRDWPDTGRPRRAGVSSFGMSGTNAHVVLEQAPQTRVADVPDEEPAPRPWVLSARTPEALRAQAARLAARLDTTTDSATAVGRALLTGRTLFEHRAVAVGRDRDELLDAVRALADGTATAPAVTTGAARSTGRGPVFVFPGQGSQWAGMAVELLDTNAVFAARMAECEAALSPHVDWSLTEVLRQQGELERVDVVQPVLWAVMVSLAELWRSYGVEPAAVVGHSQGEIAAAVVAGALTLADGARVVALRSQAILALSGRGAMVSVQLSADEARTLTAVADGRVDIAAVNGPASVVVAGAPADTEDVLAEVTARGGRARRVDVDYASHSAHVEEIKGAVVTALEGIEPRTADVPFHSTVEAGVFDTAGLDAAYWYRNLRSTVRLEPTVAGLLAAGHHVFVEISPHPVLTSPLTETAEHAGAEPLVVGTLRRDEGGPARMLASLAELHVGGVPVDWTPAYPDGPATPVALPTYAFQHTRIWPRTLPTGAATDPAHDDFWRAVEAQDAGALATVLDLPDGDALTAVLPALSTWRRARRERDTVDAWRYAVDWRTLDTPAAPATLPGTWLIAVPETTGLTETAEAVRARAEHATVLTVSPHDTPDTLAARIREAAPTAVLTLTGADTTPHPHSADVPTGLATTLALFQALVRAGTTAPLWCLTQGAQGTADDAGPTDPLQAAVWALGRCAAVELPHLWGGLIDLPTTPDAATVDQLLTALTGLAGEDQLALRPAGVLARRLIRTGPPAHGNPGWRAQGSTVLVTGGTGALGTHIARWLAADGAAHLILLSRRGPQAPGAAELAAEIEATGTKVTLVACDTGDRSAVADTLNTLQRDGDLIQAVVHAAGVGAGGPVATAPFDDLAAVLAAKVTGIDNVEAALDPAQLAAVVYFSSVTAVWGAADHGAYAAGNAVLDARAERRSAEGVPTLSVAWGPWAGGGMVSETIYDHLRQTGLPVIEPETAVAALRAVLADGDVSVLLADVDWPRFAEVFTTGRPSRLLDELPEARPQTDDEQAAGPAAPASELARTLAALDQGARTRALRDLVREHAAGVLGHPGADAVDPKRAFRDLGFDSLTAIDLRNRLAAATGVRLPSTLVFDQPTATALAAHLGEKLFGAQDRPAPVQVRAADRDEPVAVVAMGCRFPGGIGSPEELWRAVTEGADLVSGFPADRGWPLHRLHDPEETTADSSYVDQGGFLHDAALFDAGFFGISPREARSMDPQQRLLLETTWEALERAGIAPTALRGSRTGVYVGISEQGHTARLLDAVDDVEGYFATGAAASVASGRISYTLGLEGPAVTVDTACSSSLVALHLAAQALRAGECDLALAGGAAVMSEPASFVGFSRQQALARDGRSKAFAAAADGFALAEGAGMLVLERLSDARRGGHPVLAVLRGSAVNQDGASNGLTAPNGPSQQRVIRDALAGAGLAPDEVDAVEAHGTGTRLGDPIEAQALLETYGQDRERPLLLGSLKSNIGHTQAAAGVGGVIKTVLALRAGLLPKTLHVDAPTPEVDWTSGAVELLTENQPWPDTGRPRRAGVSSFGISGTNAHVILEQADDEPEPPIGHAPDGPVPVVLSAQDADALRAQAARLAEHTEATPADLALSLALTRAVLPTATVLAATDPDDLHHALTTLATDGPTVTDTPADGGLALVFSGQGSQRVGMGRELYEAYEVYAAAFDEVCAGFGELALKEAVFEGSEEELAATGLAQPALFAVEVALYRLLESWGIRPDVVLGHSLGELTAAYIAGVWSLTDACRVVAARGRLMQALPSGGVMRAVEAEESELTDTPGVWLAAVNGPRALVLSGEEVAVKEVADGFAARGRRVKQLKVSHAFHSGLMDPMLEEFGRVLAEVAYAEPSIPVVSNVTGDLAGPELATPAYWLNHVSAPVRFADGIRTAQAQDIATVLEAGPDGSLVSLVADTAPGLLALGALRAGREETRSLAVAVGRLHVRGVGVDWPALLPGARRTELPTYAFQRAPYWLETTRHADAPDAPELYAPEWRPVEARPASAARCAVVGDPEGRAGVLAAALGAEVSAGPGRVPDDAEFVVLALEAAPDTADPQAVRRSAHEALGLLQGALGDERSTPVVAVTAGATTGGPARAVAWGLALSAQAEHADRLLLIDLDDDTADAPLLASAIATAHTEGEPQLAVRRGEVHALRLTVAEPRPATDARTEGTVLVTGATGELGALVARHLATEHGVRDLLLVSRSGAAAPGADALAADLQEAGARPVFAACDAGDRDALAALIAAIPGDRPLTGVVHTAGVTDDGVLTSLTPERVDTVLRAKSDAAHHLHDLTKDLDLDRFVLFSSAVGTLGGAGQANYAAANAALDALARTRRAAGLPGTSLAWGLWGTGGGMGARIGDLDRRRMAKAGVLPLDAAQGLGLFDRAWAARDAVLLPMRTDRTALRARAEAGTLPAALRDLVPAGPARTRTAPETAPQTGLAALPPAERSRALLDLVRSRAAAVLDHASADGIGPDRAFREVGFDSLTAVELRGSLAAATGLALPAALVFDHPTPTALAAELDRRLGAGTEPARPELAVLIGQLEAAFAELAGADPDRPRYAARLRALAGTAATDPVSTDTDVDTRLADASDDELLDFIRTELGKE</sequence>
<dbReference type="InterPro" id="IPR009081">
    <property type="entry name" value="PP-bd_ACP"/>
</dbReference>
<dbReference type="SUPFAM" id="SSF52151">
    <property type="entry name" value="FabD/lysophospholipase-like"/>
    <property type="match status" value="3"/>
</dbReference>
<feature type="domain" description="Ketosynthase family 3 (KS3)" evidence="9">
    <location>
        <begin position="2530"/>
        <end position="2954"/>
    </location>
</feature>
<dbReference type="InterPro" id="IPR014031">
    <property type="entry name" value="Ketoacyl_synth_C"/>
</dbReference>
<dbReference type="SMART" id="SM00823">
    <property type="entry name" value="PKS_PP"/>
    <property type="match status" value="3"/>
</dbReference>
<keyword evidence="7" id="KW-0012">Acyltransferase</keyword>
<dbReference type="InterPro" id="IPR006162">
    <property type="entry name" value="Ppantetheine_attach_site"/>
</dbReference>
<reference evidence="10 11" key="1">
    <citation type="submission" date="2020-08" db="EMBL/GenBank/DDBJ databases">
        <title>A novel species.</title>
        <authorList>
            <person name="Gao J."/>
        </authorList>
    </citation>
    <scope>NUCLEOTIDE SEQUENCE [LARGE SCALE GENOMIC DNA]</scope>
    <source>
        <strain evidence="10 11">CRXT-G-22</strain>
    </source>
</reference>
<dbReference type="InterPro" id="IPR041618">
    <property type="entry name" value="PKS_DE"/>
</dbReference>
<dbReference type="Gene3D" id="3.40.366.10">
    <property type="entry name" value="Malonyl-Coenzyme A Acyl Carrier Protein, domain 2"/>
    <property type="match status" value="3"/>
</dbReference>
<dbReference type="GO" id="GO:0006633">
    <property type="term" value="P:fatty acid biosynthetic process"/>
    <property type="evidence" value="ECO:0007669"/>
    <property type="project" value="InterPro"/>
</dbReference>
<dbReference type="FunFam" id="1.10.1200.10:FF:000007">
    <property type="entry name" value="Probable polyketide synthase pks17"/>
    <property type="match status" value="2"/>
</dbReference>
<dbReference type="Pfam" id="PF00698">
    <property type="entry name" value="Acyl_transf_1"/>
    <property type="match status" value="3"/>
</dbReference>
<dbReference type="InterPro" id="IPR050091">
    <property type="entry name" value="PKS_NRPS_Biosynth_Enz"/>
</dbReference>
<evidence type="ECO:0000256" key="5">
    <source>
        <dbReference type="ARBA" id="ARBA00023194"/>
    </source>
</evidence>
<dbReference type="PANTHER" id="PTHR43775:SF51">
    <property type="entry name" value="INACTIVE PHENOLPHTHIOCEROL SYNTHESIS POLYKETIDE SYNTHASE TYPE I PKS1-RELATED"/>
    <property type="match status" value="1"/>
</dbReference>
<dbReference type="PROSITE" id="PS52004">
    <property type="entry name" value="KS3_2"/>
    <property type="match status" value="3"/>
</dbReference>
<dbReference type="Pfam" id="PF16197">
    <property type="entry name" value="KAsynt_C_assoc"/>
    <property type="match status" value="3"/>
</dbReference>
<evidence type="ECO:0000256" key="2">
    <source>
        <dbReference type="ARBA" id="ARBA00022450"/>
    </source>
</evidence>
<dbReference type="Pfam" id="PF00550">
    <property type="entry name" value="PP-binding"/>
    <property type="match status" value="3"/>
</dbReference>
<name>A0A7H0I5G7_9ACTN</name>
<dbReference type="InterPro" id="IPR020841">
    <property type="entry name" value="PKS_Beta-ketoAc_synthase_dom"/>
</dbReference>
<dbReference type="PROSITE" id="PS50075">
    <property type="entry name" value="CARRIER"/>
    <property type="match status" value="3"/>
</dbReference>
<dbReference type="RefSeq" id="WP_187745076.1">
    <property type="nucleotide sequence ID" value="NZ_CP060828.1"/>
</dbReference>
<dbReference type="GO" id="GO:0033068">
    <property type="term" value="P:macrolide biosynthetic process"/>
    <property type="evidence" value="ECO:0007669"/>
    <property type="project" value="UniProtKB-ARBA"/>
</dbReference>
<keyword evidence="4" id="KW-0808">Transferase</keyword>
<protein>
    <submittedName>
        <fullName evidence="10">SDR family NAD(P)-dependent oxidoreductase</fullName>
    </submittedName>
</protein>
<dbReference type="Gene3D" id="3.40.50.720">
    <property type="entry name" value="NAD(P)-binding Rossmann-like Domain"/>
    <property type="match status" value="2"/>
</dbReference>
<dbReference type="Pfam" id="PF18369">
    <property type="entry name" value="PKS_DE"/>
    <property type="match status" value="1"/>
</dbReference>
<evidence type="ECO:0000256" key="1">
    <source>
        <dbReference type="ARBA" id="ARBA00001957"/>
    </source>
</evidence>
<dbReference type="InterPro" id="IPR014030">
    <property type="entry name" value="Ketoacyl_synth_N"/>
</dbReference>
<dbReference type="InterPro" id="IPR016035">
    <property type="entry name" value="Acyl_Trfase/lysoPLipase"/>
</dbReference>
<dbReference type="InterPro" id="IPR032821">
    <property type="entry name" value="PKS_assoc"/>
</dbReference>
<evidence type="ECO:0000256" key="7">
    <source>
        <dbReference type="ARBA" id="ARBA00023315"/>
    </source>
</evidence>
<feature type="domain" description="Carrier" evidence="8">
    <location>
        <begin position="2437"/>
        <end position="2512"/>
    </location>
</feature>
<dbReference type="PROSITE" id="PS00606">
    <property type="entry name" value="KS3_1"/>
    <property type="match status" value="3"/>
</dbReference>
<dbReference type="SUPFAM" id="SSF51735">
    <property type="entry name" value="NAD(P)-binding Rossmann-fold domains"/>
    <property type="match status" value="4"/>
</dbReference>
<dbReference type="CDD" id="cd00833">
    <property type="entry name" value="PKS"/>
    <property type="match status" value="3"/>
</dbReference>
<evidence type="ECO:0000313" key="10">
    <source>
        <dbReference type="EMBL" id="QNP68033.1"/>
    </source>
</evidence>
<dbReference type="InterPro" id="IPR036291">
    <property type="entry name" value="NAD(P)-bd_dom_sf"/>
</dbReference>
<keyword evidence="5" id="KW-0045">Antibiotic biosynthesis</keyword>
<dbReference type="InterPro" id="IPR018201">
    <property type="entry name" value="Ketoacyl_synth_AS"/>
</dbReference>
<accession>A0A7H0I5G7</accession>
<dbReference type="SUPFAM" id="SSF53901">
    <property type="entry name" value="Thiolase-like"/>
    <property type="match status" value="3"/>
</dbReference>
<dbReference type="Pfam" id="PF08990">
    <property type="entry name" value="Docking"/>
    <property type="match status" value="1"/>
</dbReference>
<dbReference type="Pfam" id="PF08659">
    <property type="entry name" value="KR"/>
    <property type="match status" value="2"/>
</dbReference>
<dbReference type="Pfam" id="PF02801">
    <property type="entry name" value="Ketoacyl-synt_C"/>
    <property type="match status" value="3"/>
</dbReference>
<keyword evidence="3" id="KW-0597">Phosphoprotein</keyword>
<dbReference type="GO" id="GO:0004312">
    <property type="term" value="F:fatty acid synthase activity"/>
    <property type="evidence" value="ECO:0007669"/>
    <property type="project" value="TreeGrafter"/>
</dbReference>
<feature type="domain" description="Ketosynthase family 3 (KS3)" evidence="9">
    <location>
        <begin position="33"/>
        <end position="450"/>
    </location>
</feature>